<gene>
    <name evidence="2" type="ORF">GSLYS_00006636001</name>
</gene>
<name>A0AAV2HK59_LYMST</name>
<accession>A0AAV2HK59</accession>
<organism evidence="2 3">
    <name type="scientific">Lymnaea stagnalis</name>
    <name type="common">Great pond snail</name>
    <name type="synonym">Helix stagnalis</name>
    <dbReference type="NCBI Taxonomy" id="6523"/>
    <lineage>
        <taxon>Eukaryota</taxon>
        <taxon>Metazoa</taxon>
        <taxon>Spiralia</taxon>
        <taxon>Lophotrochozoa</taxon>
        <taxon>Mollusca</taxon>
        <taxon>Gastropoda</taxon>
        <taxon>Heterobranchia</taxon>
        <taxon>Euthyneura</taxon>
        <taxon>Panpulmonata</taxon>
        <taxon>Hygrophila</taxon>
        <taxon>Lymnaeoidea</taxon>
        <taxon>Lymnaeidae</taxon>
        <taxon>Lymnaea</taxon>
    </lineage>
</organism>
<reference evidence="2 3" key="1">
    <citation type="submission" date="2024-04" db="EMBL/GenBank/DDBJ databases">
        <authorList>
            <consortium name="Genoscope - CEA"/>
            <person name="William W."/>
        </authorList>
    </citation>
    <scope>NUCLEOTIDE SEQUENCE [LARGE SCALE GENOMIC DNA]</scope>
</reference>
<sequence length="531" mass="61378">MDSPDRRENLQLVAELECKKQELHSANQHLATVTANLRHLEDENTELKNELEELSKRPQNSISQEQIKNAFLLRQQIAELQQCLEESQNSEKEARADVLKLEKRIQHLLETAHPAPVAPQEEDNIVRSLHLMNSELQVNIESLQSKLTEATNEMRNLQSQKRELENELKSKDEEIECIEGQFSSQCNINEGLREENAELRVQLESETCKVDTKRKGNSLFSEVDDRRVAAETRIVKLESSLGEVKQQLAKEQRENKRLKQQVLLLRQTSGNSFDADQVKTLQRDLEKNKKHVLQLTESLQKKDAALAKVQPTNEMNVPVLDNLSDNDKSFIRFLQGLVSQKKKELEESERKAQQNYLDQMHLDLHLTQVRNELMNMTHDRDRLRSMNAHLSMTVQELQQKYEPELVSPQTKKSLKMISVSETAKTALHPRDTTNLQHIEPSNLKFDPVVKTPLEQRNGSKENVRFSDDLFKSSHKKSVSLKSEVSVISPKGERMVEDLKENDERGTRLLYTQITTEEIPQVKEEPDNCRQQ</sequence>
<dbReference type="AlphaFoldDB" id="A0AAV2HK59"/>
<keyword evidence="1" id="KW-0175">Coiled coil</keyword>
<dbReference type="Proteomes" id="UP001497497">
    <property type="component" value="Unassembled WGS sequence"/>
</dbReference>
<dbReference type="Gene3D" id="1.20.5.1700">
    <property type="match status" value="1"/>
</dbReference>
<evidence type="ECO:0000256" key="1">
    <source>
        <dbReference type="SAM" id="Coils"/>
    </source>
</evidence>
<protein>
    <submittedName>
        <fullName evidence="2">Uncharacterized protein</fullName>
    </submittedName>
</protein>
<keyword evidence="3" id="KW-1185">Reference proteome</keyword>
<evidence type="ECO:0000313" key="2">
    <source>
        <dbReference type="EMBL" id="CAL1532618.1"/>
    </source>
</evidence>
<feature type="coiled-coil region" evidence="1">
    <location>
        <begin position="23"/>
        <end position="209"/>
    </location>
</feature>
<evidence type="ECO:0000313" key="3">
    <source>
        <dbReference type="Proteomes" id="UP001497497"/>
    </source>
</evidence>
<comment type="caution">
    <text evidence="2">The sequence shown here is derived from an EMBL/GenBank/DDBJ whole genome shotgun (WGS) entry which is preliminary data.</text>
</comment>
<dbReference type="EMBL" id="CAXITT010000120">
    <property type="protein sequence ID" value="CAL1532618.1"/>
    <property type="molecule type" value="Genomic_DNA"/>
</dbReference>
<feature type="coiled-coil region" evidence="1">
    <location>
        <begin position="234"/>
        <end position="268"/>
    </location>
</feature>
<proteinExistence type="predicted"/>